<reference evidence="1 2" key="1">
    <citation type="submission" date="2024-07" db="EMBL/GenBank/DDBJ databases">
        <title>Mealworm larvae gut microbial communities from Newark, Delaware, USA.</title>
        <authorList>
            <person name="Blenner M."/>
        </authorList>
    </citation>
    <scope>NUCLEOTIDE SEQUENCE [LARGE SCALE GENOMIC DNA]</scope>
    <source>
        <strain evidence="1 2">UD i117</strain>
    </source>
</reference>
<gene>
    <name evidence="1" type="ORF">ABH903_000107</name>
</gene>
<protein>
    <submittedName>
        <fullName evidence="1">Uncharacterized protein</fullName>
    </submittedName>
</protein>
<dbReference type="Proteomes" id="UP001565435">
    <property type="component" value="Unassembled WGS sequence"/>
</dbReference>
<keyword evidence="2" id="KW-1185">Reference proteome</keyword>
<evidence type="ECO:0000313" key="2">
    <source>
        <dbReference type="Proteomes" id="UP001565435"/>
    </source>
</evidence>
<proteinExistence type="predicted"/>
<accession>A0ABV4EF23</accession>
<comment type="caution">
    <text evidence="1">The sequence shown here is derived from an EMBL/GenBank/DDBJ whole genome shotgun (WGS) entry which is preliminary data.</text>
</comment>
<sequence length="35" mass="3764">MNCFGTALGEQPKFETVLFAFNGAIHPKGRVGIGR</sequence>
<dbReference type="EMBL" id="JBGBYS010000001">
    <property type="protein sequence ID" value="MEY9257104.1"/>
    <property type="molecule type" value="Genomic_DNA"/>
</dbReference>
<evidence type="ECO:0000313" key="1">
    <source>
        <dbReference type="EMBL" id="MEY9257104.1"/>
    </source>
</evidence>
<name>A0ABV4EF23_BREEP</name>
<organism evidence="1 2">
    <name type="scientific">Brevibacterium epidermidis</name>
    <dbReference type="NCBI Taxonomy" id="1698"/>
    <lineage>
        <taxon>Bacteria</taxon>
        <taxon>Bacillati</taxon>
        <taxon>Actinomycetota</taxon>
        <taxon>Actinomycetes</taxon>
        <taxon>Micrococcales</taxon>
        <taxon>Brevibacteriaceae</taxon>
        <taxon>Brevibacterium</taxon>
    </lineage>
</organism>